<sequence length="206" mass="23470">MAPQFWIRFKEDGRGELGIVFKTSQVVCRIIAVLFEIGAITFLAWAYDRWKSEPSVRVDIIFPCFFPVATAILSDSYEVVSLLFLKRKRPLNPAIVICDVAVAAVGVFCFVMISGSGYDVYKGTTPRLGTLRPLWADDINNAMIFMMVFSLLHAMFILVAALAGVYIVIVRKRAEKEERIARNQAEMIHFNERQRRRWQTRGSAQV</sequence>
<name>A0AAJ0BH59_9PEZI</name>
<evidence type="ECO:0000313" key="2">
    <source>
        <dbReference type="EMBL" id="KAK1757877.1"/>
    </source>
</evidence>
<comment type="caution">
    <text evidence="2">The sequence shown here is derived from an EMBL/GenBank/DDBJ whole genome shotgun (WGS) entry which is preliminary data.</text>
</comment>
<keyword evidence="1" id="KW-0812">Transmembrane</keyword>
<reference evidence="2" key="1">
    <citation type="submission" date="2023-06" db="EMBL/GenBank/DDBJ databases">
        <title>Genome-scale phylogeny and comparative genomics of the fungal order Sordariales.</title>
        <authorList>
            <consortium name="Lawrence Berkeley National Laboratory"/>
            <person name="Hensen N."/>
            <person name="Bonometti L."/>
            <person name="Westerberg I."/>
            <person name="Brannstrom I.O."/>
            <person name="Guillou S."/>
            <person name="Cros-Aarteil S."/>
            <person name="Calhoun S."/>
            <person name="Haridas S."/>
            <person name="Kuo A."/>
            <person name="Mondo S."/>
            <person name="Pangilinan J."/>
            <person name="Riley R."/>
            <person name="Labutti K."/>
            <person name="Andreopoulos B."/>
            <person name="Lipzen A."/>
            <person name="Chen C."/>
            <person name="Yanf M."/>
            <person name="Daum C."/>
            <person name="Ng V."/>
            <person name="Clum A."/>
            <person name="Steindorff A."/>
            <person name="Ohm R."/>
            <person name="Martin F."/>
            <person name="Silar P."/>
            <person name="Natvig D."/>
            <person name="Lalanne C."/>
            <person name="Gautier V."/>
            <person name="Ament-Velasquez S.L."/>
            <person name="Kruys A."/>
            <person name="Hutchinson M.I."/>
            <person name="Powell A.J."/>
            <person name="Barry K."/>
            <person name="Miller A.N."/>
            <person name="Grigoriev I.V."/>
            <person name="Debuchy R."/>
            <person name="Gladieux P."/>
            <person name="Thoren M.H."/>
            <person name="Johannesson H."/>
        </authorList>
    </citation>
    <scope>NUCLEOTIDE SEQUENCE</scope>
    <source>
        <strain evidence="2">PSN4</strain>
    </source>
</reference>
<accession>A0AAJ0BH59</accession>
<proteinExistence type="predicted"/>
<evidence type="ECO:0000256" key="1">
    <source>
        <dbReference type="SAM" id="Phobius"/>
    </source>
</evidence>
<keyword evidence="3" id="KW-1185">Reference proteome</keyword>
<protein>
    <submittedName>
        <fullName evidence="2">Uncharacterized protein</fullName>
    </submittedName>
</protein>
<dbReference type="EMBL" id="MU839830">
    <property type="protein sequence ID" value="KAK1757877.1"/>
    <property type="molecule type" value="Genomic_DNA"/>
</dbReference>
<feature type="transmembrane region" description="Helical" evidence="1">
    <location>
        <begin position="26"/>
        <end position="48"/>
    </location>
</feature>
<feature type="transmembrane region" description="Helical" evidence="1">
    <location>
        <begin position="94"/>
        <end position="113"/>
    </location>
</feature>
<organism evidence="2 3">
    <name type="scientific">Echria macrotheca</name>
    <dbReference type="NCBI Taxonomy" id="438768"/>
    <lineage>
        <taxon>Eukaryota</taxon>
        <taxon>Fungi</taxon>
        <taxon>Dikarya</taxon>
        <taxon>Ascomycota</taxon>
        <taxon>Pezizomycotina</taxon>
        <taxon>Sordariomycetes</taxon>
        <taxon>Sordariomycetidae</taxon>
        <taxon>Sordariales</taxon>
        <taxon>Schizotheciaceae</taxon>
        <taxon>Echria</taxon>
    </lineage>
</organism>
<keyword evidence="1" id="KW-1133">Transmembrane helix</keyword>
<evidence type="ECO:0000313" key="3">
    <source>
        <dbReference type="Proteomes" id="UP001239445"/>
    </source>
</evidence>
<feature type="transmembrane region" description="Helical" evidence="1">
    <location>
        <begin position="142"/>
        <end position="169"/>
    </location>
</feature>
<dbReference type="AlphaFoldDB" id="A0AAJ0BH59"/>
<feature type="transmembrane region" description="Helical" evidence="1">
    <location>
        <begin position="60"/>
        <end position="85"/>
    </location>
</feature>
<keyword evidence="1" id="KW-0472">Membrane</keyword>
<gene>
    <name evidence="2" type="ORF">QBC47DRAFT_166603</name>
</gene>
<dbReference type="Proteomes" id="UP001239445">
    <property type="component" value="Unassembled WGS sequence"/>
</dbReference>